<name>A0A2P2NK23_RHIMU</name>
<organism evidence="1">
    <name type="scientific">Rhizophora mucronata</name>
    <name type="common">Asiatic mangrove</name>
    <dbReference type="NCBI Taxonomy" id="61149"/>
    <lineage>
        <taxon>Eukaryota</taxon>
        <taxon>Viridiplantae</taxon>
        <taxon>Streptophyta</taxon>
        <taxon>Embryophyta</taxon>
        <taxon>Tracheophyta</taxon>
        <taxon>Spermatophyta</taxon>
        <taxon>Magnoliopsida</taxon>
        <taxon>eudicotyledons</taxon>
        <taxon>Gunneridae</taxon>
        <taxon>Pentapetalae</taxon>
        <taxon>rosids</taxon>
        <taxon>fabids</taxon>
        <taxon>Malpighiales</taxon>
        <taxon>Rhizophoraceae</taxon>
        <taxon>Rhizophora</taxon>
    </lineage>
</organism>
<accession>A0A2P2NK23</accession>
<dbReference type="EMBL" id="GGEC01062354">
    <property type="protein sequence ID" value="MBX42838.1"/>
    <property type="molecule type" value="Transcribed_RNA"/>
</dbReference>
<dbReference type="AlphaFoldDB" id="A0A2P2NK23"/>
<proteinExistence type="predicted"/>
<sequence length="58" mass="6917">MYWFSCVVSKPIPFTLINLTYKELFSTLFYAMIHSNIIHGPWDKATVIKNYNHQNNEH</sequence>
<evidence type="ECO:0000313" key="1">
    <source>
        <dbReference type="EMBL" id="MBX42838.1"/>
    </source>
</evidence>
<protein>
    <submittedName>
        <fullName evidence="1">Uncharacterized protein</fullName>
    </submittedName>
</protein>
<reference evidence="1" key="1">
    <citation type="submission" date="2018-02" db="EMBL/GenBank/DDBJ databases">
        <title>Rhizophora mucronata_Transcriptome.</title>
        <authorList>
            <person name="Meera S.P."/>
            <person name="Sreeshan A."/>
            <person name="Augustine A."/>
        </authorList>
    </citation>
    <scope>NUCLEOTIDE SEQUENCE</scope>
    <source>
        <tissue evidence="1">Leaf</tissue>
    </source>
</reference>